<keyword evidence="7 10" id="KW-0067">ATP-binding</keyword>
<evidence type="ECO:0000256" key="10">
    <source>
        <dbReference type="HAMAP-Rule" id="MF_00162"/>
    </source>
</evidence>
<dbReference type="AlphaFoldDB" id="A0A9D9DM61"/>
<gene>
    <name evidence="10" type="primary">gshB</name>
    <name evidence="12" type="ORF">IAC76_03495</name>
</gene>
<dbReference type="HAMAP" id="MF_00162">
    <property type="entry name" value="GSH_S"/>
    <property type="match status" value="1"/>
</dbReference>
<dbReference type="GO" id="GO:0005524">
    <property type="term" value="F:ATP binding"/>
    <property type="evidence" value="ECO:0007669"/>
    <property type="project" value="UniProtKB-UniRule"/>
</dbReference>
<evidence type="ECO:0000256" key="1">
    <source>
        <dbReference type="ARBA" id="ARBA00001936"/>
    </source>
</evidence>
<accession>A0A9D9DM61</accession>
<dbReference type="Gene3D" id="3.30.1490.20">
    <property type="entry name" value="ATP-grasp fold, A domain"/>
    <property type="match status" value="1"/>
</dbReference>
<sequence length="322" mass="37478">MDILFIIDRIELKYFEFNNLVTNFWLIKEFLQRNNKVRITTIDKLCLKDTKAYTHCYSAFEKNGNIFYDKKEVLVKIEDFQLVMFRQDPPVDLDYINSTYIFDFVDRKKTFVMNEPRAVRDFNEKLHTLKFAEFMPENIVTSSKSDIMEFLDEYGEIVLKPLNRCFGAGVMCLKKGDKNTAVIINSMTNNGSTLVMVQKYLDKAKYGDKRVLFLGDKVLDYCVQKLPSNDDFKFNEHCDANIIKAELTDIEKAKFSLVAEKLNLSGIFMAGLDVIDGRIIEINVTSPCYFIKEINNHFGCHLEREIADYILQKTESKLLNPV</sequence>
<dbReference type="SUPFAM" id="SSF52440">
    <property type="entry name" value="PreATP-grasp domain"/>
    <property type="match status" value="1"/>
</dbReference>
<dbReference type="PANTHER" id="PTHR21621">
    <property type="entry name" value="RIBOSOMAL PROTEIN S6 MODIFICATION PROTEIN"/>
    <property type="match status" value="1"/>
</dbReference>
<comment type="cofactor">
    <cofactor evidence="2">
        <name>Mg(2+)</name>
        <dbReference type="ChEBI" id="CHEBI:18420"/>
    </cofactor>
</comment>
<dbReference type="PANTHER" id="PTHR21621:SF4">
    <property type="entry name" value="GLUTATHIONE SYNTHETASE"/>
    <property type="match status" value="1"/>
</dbReference>
<dbReference type="Gene3D" id="3.30.470.20">
    <property type="entry name" value="ATP-grasp fold, B domain"/>
    <property type="match status" value="1"/>
</dbReference>
<evidence type="ECO:0000256" key="6">
    <source>
        <dbReference type="ARBA" id="ARBA00022741"/>
    </source>
</evidence>
<evidence type="ECO:0000256" key="4">
    <source>
        <dbReference type="ARBA" id="ARBA00022684"/>
    </source>
</evidence>
<dbReference type="InterPro" id="IPR016185">
    <property type="entry name" value="PreATP-grasp_dom_sf"/>
</dbReference>
<comment type="pathway">
    <text evidence="10">Sulfur metabolism; glutathione biosynthesis; glutathione from L-cysteine and L-glutamate: step 2/2.</text>
</comment>
<evidence type="ECO:0000313" key="13">
    <source>
        <dbReference type="Proteomes" id="UP000823632"/>
    </source>
</evidence>
<dbReference type="Pfam" id="PF02955">
    <property type="entry name" value="GSH-S_ATP"/>
    <property type="match status" value="1"/>
</dbReference>
<dbReference type="InterPro" id="IPR013815">
    <property type="entry name" value="ATP_grasp_subdomain_1"/>
</dbReference>
<keyword evidence="6 10" id="KW-0547">Nucleotide-binding</keyword>
<dbReference type="PROSITE" id="PS50975">
    <property type="entry name" value="ATP_GRASP"/>
    <property type="match status" value="1"/>
</dbReference>
<dbReference type="EC" id="6.3.2.3" evidence="10"/>
<dbReference type="Pfam" id="PF02951">
    <property type="entry name" value="GSH-S_N"/>
    <property type="match status" value="1"/>
</dbReference>
<comment type="cofactor">
    <cofactor evidence="1">
        <name>Mn(2+)</name>
        <dbReference type="ChEBI" id="CHEBI:29035"/>
    </cofactor>
</comment>
<dbReference type="SUPFAM" id="SSF56059">
    <property type="entry name" value="Glutathione synthetase ATP-binding domain-like"/>
    <property type="match status" value="1"/>
</dbReference>
<dbReference type="GO" id="GO:0004363">
    <property type="term" value="F:glutathione synthase activity"/>
    <property type="evidence" value="ECO:0007669"/>
    <property type="project" value="UniProtKB-UniRule"/>
</dbReference>
<protein>
    <recommendedName>
        <fullName evidence="10">Glutathione synthetase</fullName>
        <ecNumber evidence="10">6.3.2.3</ecNumber>
    </recommendedName>
    <alternativeName>
        <fullName evidence="10">GSH synthetase</fullName>
        <shortName evidence="10">GSH-S</shortName>
        <shortName evidence="10">GSHase</shortName>
    </alternativeName>
    <alternativeName>
        <fullName evidence="10">Glutathione synthase</fullName>
    </alternativeName>
</protein>
<comment type="similarity">
    <text evidence="10">Belongs to the prokaryotic GSH synthase family.</text>
</comment>
<comment type="catalytic activity">
    <reaction evidence="10">
        <text>gamma-L-glutamyl-L-cysteine + glycine + ATP = glutathione + ADP + phosphate + H(+)</text>
        <dbReference type="Rhea" id="RHEA:13557"/>
        <dbReference type="ChEBI" id="CHEBI:15378"/>
        <dbReference type="ChEBI" id="CHEBI:30616"/>
        <dbReference type="ChEBI" id="CHEBI:43474"/>
        <dbReference type="ChEBI" id="CHEBI:57305"/>
        <dbReference type="ChEBI" id="CHEBI:57925"/>
        <dbReference type="ChEBI" id="CHEBI:58173"/>
        <dbReference type="ChEBI" id="CHEBI:456216"/>
        <dbReference type="EC" id="6.3.2.3"/>
    </reaction>
</comment>
<evidence type="ECO:0000259" key="11">
    <source>
        <dbReference type="PROSITE" id="PS50975"/>
    </source>
</evidence>
<dbReference type="InterPro" id="IPR011761">
    <property type="entry name" value="ATP-grasp"/>
</dbReference>
<organism evidence="12 13">
    <name type="scientific">Candidatus Scatousia excrementipullorum</name>
    <dbReference type="NCBI Taxonomy" id="2840936"/>
    <lineage>
        <taxon>Bacteria</taxon>
        <taxon>Candidatus Scatousia</taxon>
    </lineage>
</organism>
<comment type="caution">
    <text evidence="12">The sequence shown here is derived from an EMBL/GenBank/DDBJ whole genome shotgun (WGS) entry which is preliminary data.</text>
</comment>
<keyword evidence="4 10" id="KW-0317">Glutathione biosynthesis</keyword>
<evidence type="ECO:0000256" key="3">
    <source>
        <dbReference type="ARBA" id="ARBA00022598"/>
    </source>
</evidence>
<reference evidence="12" key="1">
    <citation type="submission" date="2020-10" db="EMBL/GenBank/DDBJ databases">
        <authorList>
            <person name="Gilroy R."/>
        </authorList>
    </citation>
    <scope>NUCLEOTIDE SEQUENCE</scope>
    <source>
        <strain evidence="12">10192</strain>
    </source>
</reference>
<dbReference type="Proteomes" id="UP000823632">
    <property type="component" value="Unassembled WGS sequence"/>
</dbReference>
<reference evidence="12" key="2">
    <citation type="journal article" date="2021" name="PeerJ">
        <title>Extensive microbial diversity within the chicken gut microbiome revealed by metagenomics and culture.</title>
        <authorList>
            <person name="Gilroy R."/>
            <person name="Ravi A."/>
            <person name="Getino M."/>
            <person name="Pursley I."/>
            <person name="Horton D.L."/>
            <person name="Alikhan N.F."/>
            <person name="Baker D."/>
            <person name="Gharbi K."/>
            <person name="Hall N."/>
            <person name="Watson M."/>
            <person name="Adriaenssens E.M."/>
            <person name="Foster-Nyarko E."/>
            <person name="Jarju S."/>
            <person name="Secka A."/>
            <person name="Antonio M."/>
            <person name="Oren A."/>
            <person name="Chaudhuri R.R."/>
            <person name="La Ragione R."/>
            <person name="Hildebrand F."/>
            <person name="Pallen M.J."/>
        </authorList>
    </citation>
    <scope>NUCLEOTIDE SEQUENCE</scope>
    <source>
        <strain evidence="12">10192</strain>
    </source>
</reference>
<dbReference type="InterPro" id="IPR004215">
    <property type="entry name" value="GSHS_N"/>
</dbReference>
<dbReference type="InterPro" id="IPR004218">
    <property type="entry name" value="GSHS_ATP-bd"/>
</dbReference>
<proteinExistence type="inferred from homology"/>
<keyword evidence="3 10" id="KW-0436">Ligase</keyword>
<evidence type="ECO:0000256" key="9">
    <source>
        <dbReference type="ARBA" id="ARBA00023211"/>
    </source>
</evidence>
<dbReference type="GO" id="GO:0046872">
    <property type="term" value="F:metal ion binding"/>
    <property type="evidence" value="ECO:0007669"/>
    <property type="project" value="UniProtKB-KW"/>
</dbReference>
<dbReference type="Gene3D" id="3.40.50.20">
    <property type="match status" value="1"/>
</dbReference>
<dbReference type="GO" id="GO:0005737">
    <property type="term" value="C:cytoplasm"/>
    <property type="evidence" value="ECO:0007669"/>
    <property type="project" value="TreeGrafter"/>
</dbReference>
<dbReference type="InterPro" id="IPR006284">
    <property type="entry name" value="Glut_synth_pro"/>
</dbReference>
<keyword evidence="9" id="KW-0464">Manganese</keyword>
<evidence type="ECO:0000256" key="5">
    <source>
        <dbReference type="ARBA" id="ARBA00022723"/>
    </source>
</evidence>
<keyword evidence="5" id="KW-0479">Metal-binding</keyword>
<evidence type="ECO:0000256" key="2">
    <source>
        <dbReference type="ARBA" id="ARBA00001946"/>
    </source>
</evidence>
<evidence type="ECO:0000256" key="8">
    <source>
        <dbReference type="ARBA" id="ARBA00022842"/>
    </source>
</evidence>
<name>A0A9D9DM61_9BACT</name>
<evidence type="ECO:0000313" key="12">
    <source>
        <dbReference type="EMBL" id="MBO8430427.1"/>
    </source>
</evidence>
<keyword evidence="8" id="KW-0460">Magnesium</keyword>
<evidence type="ECO:0000256" key="7">
    <source>
        <dbReference type="ARBA" id="ARBA00022840"/>
    </source>
</evidence>
<dbReference type="EMBL" id="JADIND010000077">
    <property type="protein sequence ID" value="MBO8430427.1"/>
    <property type="molecule type" value="Genomic_DNA"/>
</dbReference>
<feature type="domain" description="ATP-grasp" evidence="11">
    <location>
        <begin position="125"/>
        <end position="311"/>
    </location>
</feature>